<dbReference type="Proteomes" id="UP000243406">
    <property type="component" value="Unassembled WGS sequence"/>
</dbReference>
<gene>
    <name evidence="2" type="ORF">SAMN02745120_1937</name>
</gene>
<feature type="domain" description="Methylene-tetrahydrofolate reductase C-terminal-like" evidence="1">
    <location>
        <begin position="109"/>
        <end position="203"/>
    </location>
</feature>
<dbReference type="PANTHER" id="PTHR38755:SF1">
    <property type="entry name" value="METHYLENE-TETRAHYDROFOLATE REDUCTASE C-TERMINAL DOMAIN-CONTAINING PROTEIN"/>
    <property type="match status" value="1"/>
</dbReference>
<accession>A0A1T5C196</accession>
<reference evidence="3" key="1">
    <citation type="submission" date="2017-02" db="EMBL/GenBank/DDBJ databases">
        <authorList>
            <person name="Varghese N."/>
            <person name="Submissions S."/>
        </authorList>
    </citation>
    <scope>NUCLEOTIDE SEQUENCE [LARGE SCALE GENOMIC DNA]</scope>
    <source>
        <strain evidence="3">ATCC 35199</strain>
    </source>
</reference>
<keyword evidence="3" id="KW-1185">Reference proteome</keyword>
<dbReference type="PANTHER" id="PTHR38755">
    <property type="entry name" value="5,10-METHYLENETETRAHYDROFOLATE REDUCTASE"/>
    <property type="match status" value="1"/>
</dbReference>
<name>A0A1T5C196_9FIRM</name>
<evidence type="ECO:0000313" key="3">
    <source>
        <dbReference type="Proteomes" id="UP000243406"/>
    </source>
</evidence>
<proteinExistence type="predicted"/>
<organism evidence="2 3">
    <name type="scientific">Acetoanaerobium noterae</name>
    <dbReference type="NCBI Taxonomy" id="745369"/>
    <lineage>
        <taxon>Bacteria</taxon>
        <taxon>Bacillati</taxon>
        <taxon>Bacillota</taxon>
        <taxon>Clostridia</taxon>
        <taxon>Peptostreptococcales</taxon>
        <taxon>Filifactoraceae</taxon>
        <taxon>Acetoanaerobium</taxon>
    </lineage>
</organism>
<dbReference type="OrthoDB" id="9803687at2"/>
<evidence type="ECO:0000259" key="1">
    <source>
        <dbReference type="Pfam" id="PF12225"/>
    </source>
</evidence>
<sequence length="215" mass="23315">MIISQAKPKEELMDFISDAQNVLIAGCSLCASTCKVGGEEEIAALKTELEAAGKNVLGTLVLDPACNLLKTRKDMKVFKEQMPEVDAIVSLACGDGTQTLAKVVSKPVYPGNNTMFIGEIERVGQYEESCLACGDCELGWTAGICPITRCAKSLMNGPCGGAKNGKCEVNAENDCAWILIYNKLKDEGRLSNITENRPPKDFQKNVHPKRIELTR</sequence>
<dbReference type="AlphaFoldDB" id="A0A1T5C196"/>
<dbReference type="RefSeq" id="WP_079589761.1">
    <property type="nucleotide sequence ID" value="NZ_CP154629.1"/>
</dbReference>
<dbReference type="InterPro" id="IPR022026">
    <property type="entry name" value="DUF5981"/>
</dbReference>
<evidence type="ECO:0000313" key="2">
    <source>
        <dbReference type="EMBL" id="SKB53181.1"/>
    </source>
</evidence>
<dbReference type="EMBL" id="FUYN01000004">
    <property type="protein sequence ID" value="SKB53181.1"/>
    <property type="molecule type" value="Genomic_DNA"/>
</dbReference>
<protein>
    <submittedName>
        <fullName evidence="2">Methylene-tetrahydrofolate reductase C terminal</fullName>
    </submittedName>
</protein>
<dbReference type="Pfam" id="PF12225">
    <property type="entry name" value="DUF5981"/>
    <property type="match status" value="1"/>
</dbReference>